<organism evidence="6">
    <name type="scientific">Amphimedon queenslandica</name>
    <name type="common">Sponge</name>
    <dbReference type="NCBI Taxonomy" id="400682"/>
    <lineage>
        <taxon>Eukaryota</taxon>
        <taxon>Metazoa</taxon>
        <taxon>Porifera</taxon>
        <taxon>Demospongiae</taxon>
        <taxon>Heteroscleromorpha</taxon>
        <taxon>Haplosclerida</taxon>
        <taxon>Niphatidae</taxon>
        <taxon>Amphimedon</taxon>
    </lineage>
</organism>
<dbReference type="InterPro" id="IPR050863">
    <property type="entry name" value="CenT-Element_Derived"/>
</dbReference>
<dbReference type="InterPro" id="IPR004875">
    <property type="entry name" value="DDE_SF_endonuclease_dom"/>
</dbReference>
<proteinExistence type="predicted"/>
<evidence type="ECO:0000256" key="3">
    <source>
        <dbReference type="ARBA" id="ARBA00023242"/>
    </source>
</evidence>
<protein>
    <recommendedName>
        <fullName evidence="5">HTH CENPB-type domain-containing protein</fullName>
    </recommendedName>
</protein>
<dbReference type="AlphaFoldDB" id="A0A1X7T1E8"/>
<dbReference type="Gene3D" id="1.10.10.60">
    <property type="entry name" value="Homeodomain-like"/>
    <property type="match status" value="1"/>
</dbReference>
<dbReference type="InterPro" id="IPR036397">
    <property type="entry name" value="RNaseH_sf"/>
</dbReference>
<keyword evidence="2" id="KW-0238">DNA-binding</keyword>
<evidence type="ECO:0000256" key="1">
    <source>
        <dbReference type="ARBA" id="ARBA00004123"/>
    </source>
</evidence>
<name>A0A1X7T1E8_AMPQE</name>
<feature type="compositionally biased region" description="Basic and acidic residues" evidence="4">
    <location>
        <begin position="493"/>
        <end position="523"/>
    </location>
</feature>
<dbReference type="PANTHER" id="PTHR19303:SF74">
    <property type="entry name" value="POGO TRANSPOSABLE ELEMENT WITH KRAB DOMAIN"/>
    <property type="match status" value="1"/>
</dbReference>
<dbReference type="GO" id="GO:0005634">
    <property type="term" value="C:nucleus"/>
    <property type="evidence" value="ECO:0007669"/>
    <property type="project" value="UniProtKB-SubCell"/>
</dbReference>
<dbReference type="Gene3D" id="3.30.420.10">
    <property type="entry name" value="Ribonuclease H-like superfamily/Ribonuclease H"/>
    <property type="match status" value="1"/>
</dbReference>
<dbReference type="Pfam" id="PF03184">
    <property type="entry name" value="DDE_1"/>
    <property type="match status" value="1"/>
</dbReference>
<dbReference type="GO" id="GO:0003677">
    <property type="term" value="F:DNA binding"/>
    <property type="evidence" value="ECO:0007669"/>
    <property type="project" value="UniProtKB-KW"/>
</dbReference>
<dbReference type="EnsemblMetazoa" id="Aqu2.1.08257_001">
    <property type="protein sequence ID" value="Aqu2.1.08257_001"/>
    <property type="gene ID" value="Aqu2.1.08257"/>
</dbReference>
<comment type="subcellular location">
    <subcellularLocation>
        <location evidence="1">Nucleus</location>
    </subcellularLocation>
</comment>
<dbReference type="PANTHER" id="PTHR19303">
    <property type="entry name" value="TRANSPOSON"/>
    <property type="match status" value="1"/>
</dbReference>
<dbReference type="eggNOG" id="KOG3105">
    <property type="taxonomic scope" value="Eukaryota"/>
</dbReference>
<feature type="domain" description="HTH CENPB-type" evidence="5">
    <location>
        <begin position="80"/>
        <end position="150"/>
    </location>
</feature>
<feature type="region of interest" description="Disordered" evidence="4">
    <location>
        <begin position="435"/>
        <end position="539"/>
    </location>
</feature>
<evidence type="ECO:0000256" key="2">
    <source>
        <dbReference type="ARBA" id="ARBA00023125"/>
    </source>
</evidence>
<accession>A0A1X7T1E8</accession>
<evidence type="ECO:0000313" key="6">
    <source>
        <dbReference type="EnsemblMetazoa" id="Aqu2.1.08257_001"/>
    </source>
</evidence>
<dbReference type="InParanoid" id="A0A1X7T1E8"/>
<dbReference type="OrthoDB" id="4327074at2759"/>
<reference evidence="6" key="1">
    <citation type="submission" date="2017-05" db="UniProtKB">
        <authorList>
            <consortium name="EnsemblMetazoa"/>
        </authorList>
    </citation>
    <scope>IDENTIFICATION</scope>
</reference>
<dbReference type="InterPro" id="IPR009057">
    <property type="entry name" value="Homeodomain-like_sf"/>
</dbReference>
<dbReference type="SUPFAM" id="SSF46689">
    <property type="entry name" value="Homeodomain-like"/>
    <property type="match status" value="1"/>
</dbReference>
<dbReference type="InterPro" id="IPR007889">
    <property type="entry name" value="HTH_Psq"/>
</dbReference>
<evidence type="ECO:0000259" key="5">
    <source>
        <dbReference type="PROSITE" id="PS51253"/>
    </source>
</evidence>
<dbReference type="InterPro" id="IPR006600">
    <property type="entry name" value="HTH_CenpB_DNA-bd_dom"/>
</dbReference>
<dbReference type="Pfam" id="PF05225">
    <property type="entry name" value="HTH_psq"/>
    <property type="match status" value="1"/>
</dbReference>
<sequence length="871" mass="97258">MSKKPLSGRILVSNSLVEADPSKLVIERPQYYCQWEDVSMIKALKAVEEEGMSVRHASELFGVPKSTLHDRVSGKVQHGAHPGPSAYLTKEEEDELARFLLRCADIGYPHTISQILAIVQQAIDLKGLKRTVTTGWWQRFSERHKEIALRSAVPLSTIRAKAMDNDSLNRYFDILEDTLKKNRIFNDPTVIYNCDETGMPLNPKGLKVVTHRRAKNVHSISGDTKMQITVLACVSASGTALPPMVIFDRKTLNPELIRGEIPETMYGLSEKGWINQELFTGWFYKHFLALIPKKRPVLLLMDGHSSHYCPEVVRLAAKEKVLLFTLPPHTTHLTQPLDRGCFSPLKTYWKELCHRFYVKNPGRVITRYDFSAIFSEAWKLAMTPKNIMSGFEVAGICPFSRRALDTPPPAGPKSLQEETGLAYIPLYSPARHYSDKSLSGCSTPRSDSNTSIPDDHDVSRATSVTQFLVTPMHPSKVPTKNPKSFGKVLTSKENMELMEEKERKKEEEKKEKERRKAEREEKAKQKKLNKKGQKNEVYTETPESMSILYASSMRHSLELEDDFTEKEWTIFTKRYENGYDLQGDDRYNLWLSQYHSQSLQKTPTGQRGRGRKIEETLTGQITVGRGKKVDETLTGQITVGRGKKVDETLTGRTTVGRGKKVDETLTGRTTVGRGNKVDETLTGRTTVGRGNKVAETLTGRTTVGRGNRVDETLTGRTTVGRGNRVDETLTGRTTVGRGKKVDETLTGRTTVGRGKKVDETLTGRTTVGRGKKVDETLTGRTTVGRGKKVDETLTGRTTVGRGNRVDVTLTGRTTVGRGKKVDETLTGRTTVGRGKKVDETLTGRTTVGRGKKVDETLTGRTTVGRGKKVDG</sequence>
<keyword evidence="3" id="KW-0539">Nucleus</keyword>
<evidence type="ECO:0000256" key="4">
    <source>
        <dbReference type="SAM" id="MobiDB-lite"/>
    </source>
</evidence>
<feature type="compositionally biased region" description="Polar residues" evidence="4">
    <location>
        <begin position="436"/>
        <end position="452"/>
    </location>
</feature>
<dbReference type="PROSITE" id="PS51253">
    <property type="entry name" value="HTH_CENPB"/>
    <property type="match status" value="1"/>
</dbReference>